<keyword evidence="1" id="KW-0812">Transmembrane</keyword>
<comment type="caution">
    <text evidence="2">The sequence shown here is derived from an EMBL/GenBank/DDBJ whole genome shotgun (WGS) entry which is preliminary data.</text>
</comment>
<evidence type="ECO:0000256" key="1">
    <source>
        <dbReference type="SAM" id="Phobius"/>
    </source>
</evidence>
<evidence type="ECO:0008006" key="4">
    <source>
        <dbReference type="Google" id="ProtNLM"/>
    </source>
</evidence>
<dbReference type="InterPro" id="IPR010466">
    <property type="entry name" value="DUF1058"/>
</dbReference>
<sequence>MRASDWRPADRDRAEAWMDRTPGVMPARRRLTAVVFMLVFLAGGAIGLVWLPGVIGPGAAVAQNATQDTGAGSDANAAGAPGGAARRMVSLDSSEVNVRTGPGIRFPVKWVFKRRFMPLEVLAEYETWRKIRDWEGAEGWVHRAMLSARPTVLVIKPEVTMRRAPEETAPAVARLADGMVGRLIGCGEQGWCQIDAAGYEGWVRREGLWGALSGSG</sequence>
<dbReference type="Proteomes" id="UP000672602">
    <property type="component" value="Unassembled WGS sequence"/>
</dbReference>
<keyword evidence="3" id="KW-1185">Reference proteome</keyword>
<dbReference type="Pfam" id="PF06347">
    <property type="entry name" value="SH3_4"/>
    <property type="match status" value="2"/>
</dbReference>
<evidence type="ECO:0000313" key="2">
    <source>
        <dbReference type="EMBL" id="MBP5856350.1"/>
    </source>
</evidence>
<dbReference type="EMBL" id="JAGMWN010000002">
    <property type="protein sequence ID" value="MBP5856350.1"/>
    <property type="molecule type" value="Genomic_DNA"/>
</dbReference>
<protein>
    <recommendedName>
        <fullName evidence="4">SH3-like domain-containing protein</fullName>
    </recommendedName>
</protein>
<dbReference type="AlphaFoldDB" id="A0A8J7V1H3"/>
<keyword evidence="1" id="KW-0472">Membrane</keyword>
<dbReference type="Gene3D" id="2.30.30.40">
    <property type="entry name" value="SH3 Domains"/>
    <property type="match status" value="2"/>
</dbReference>
<evidence type="ECO:0000313" key="3">
    <source>
        <dbReference type="Proteomes" id="UP000672602"/>
    </source>
</evidence>
<name>A0A8J7V1H3_9PROT</name>
<feature type="transmembrane region" description="Helical" evidence="1">
    <location>
        <begin position="31"/>
        <end position="51"/>
    </location>
</feature>
<reference evidence="2" key="1">
    <citation type="submission" date="2021-04" db="EMBL/GenBank/DDBJ databases">
        <authorList>
            <person name="Zhang D.-C."/>
        </authorList>
    </citation>
    <scope>NUCLEOTIDE SEQUENCE</scope>
    <source>
        <strain evidence="2">CGMCC 1.15697</strain>
    </source>
</reference>
<keyword evidence="1" id="KW-1133">Transmembrane helix</keyword>
<dbReference type="RefSeq" id="WP_210680931.1">
    <property type="nucleotide sequence ID" value="NZ_JAGMWN010000002.1"/>
</dbReference>
<accession>A0A8J7V1H3</accession>
<gene>
    <name evidence="2" type="ORF">KAJ83_04980</name>
</gene>
<proteinExistence type="predicted"/>
<organism evidence="2 3">
    <name type="scientific">Marivibrio halodurans</name>
    <dbReference type="NCBI Taxonomy" id="2039722"/>
    <lineage>
        <taxon>Bacteria</taxon>
        <taxon>Pseudomonadati</taxon>
        <taxon>Pseudomonadota</taxon>
        <taxon>Alphaproteobacteria</taxon>
        <taxon>Rhodospirillales</taxon>
        <taxon>Rhodospirillaceae</taxon>
        <taxon>Marivibrio</taxon>
    </lineage>
</organism>